<dbReference type="SMART" id="SM00564">
    <property type="entry name" value="PQQ"/>
    <property type="match status" value="6"/>
</dbReference>
<dbReference type="EC" id="1.1.2.-" evidence="16"/>
<comment type="caution">
    <text evidence="16">The sequence shown here is derived from an EMBL/GenBank/DDBJ whole genome shotgun (WGS) entry which is preliminary data.</text>
</comment>
<keyword evidence="5 12" id="KW-0106">Calcium</keyword>
<evidence type="ECO:0000259" key="15">
    <source>
        <dbReference type="PROSITE" id="PS51007"/>
    </source>
</evidence>
<evidence type="ECO:0000313" key="16">
    <source>
        <dbReference type="EMBL" id="KAB7742327.1"/>
    </source>
</evidence>
<evidence type="ECO:0000256" key="7">
    <source>
        <dbReference type="ARBA" id="ARBA00023002"/>
    </source>
</evidence>
<gene>
    <name evidence="16" type="ORF">F2P47_03435</name>
</gene>
<evidence type="ECO:0000256" key="1">
    <source>
        <dbReference type="ARBA" id="ARBA00008156"/>
    </source>
</evidence>
<dbReference type="GO" id="GO:0009055">
    <property type="term" value="F:electron transfer activity"/>
    <property type="evidence" value="ECO:0007669"/>
    <property type="project" value="InterPro"/>
</dbReference>
<dbReference type="Pfam" id="PF13442">
    <property type="entry name" value="Cytochrome_CBB3"/>
    <property type="match status" value="1"/>
</dbReference>
<dbReference type="InterPro" id="IPR017512">
    <property type="entry name" value="PQQ_MeOH/EtOH_DH"/>
</dbReference>
<dbReference type="Gene3D" id="2.140.10.10">
    <property type="entry name" value="Quinoprotein alcohol dehydrogenase-like superfamily"/>
    <property type="match status" value="1"/>
</dbReference>
<evidence type="ECO:0000256" key="12">
    <source>
        <dbReference type="PIRSR" id="PIRSR617512-3"/>
    </source>
</evidence>
<dbReference type="InterPro" id="IPR018391">
    <property type="entry name" value="PQQ_b-propeller_rpt"/>
</dbReference>
<evidence type="ECO:0000256" key="14">
    <source>
        <dbReference type="SAM" id="MobiDB-lite"/>
    </source>
</evidence>
<keyword evidence="3 12" id="KW-0479">Metal-binding</keyword>
<dbReference type="SUPFAM" id="SSF46626">
    <property type="entry name" value="Cytochrome c"/>
    <property type="match status" value="1"/>
</dbReference>
<dbReference type="InterPro" id="IPR009056">
    <property type="entry name" value="Cyt_c-like_dom"/>
</dbReference>
<evidence type="ECO:0000256" key="13">
    <source>
        <dbReference type="PIRSR" id="PIRSR617512-4"/>
    </source>
</evidence>
<evidence type="ECO:0000256" key="2">
    <source>
        <dbReference type="ARBA" id="ARBA00022617"/>
    </source>
</evidence>
<feature type="domain" description="Cytochrome c" evidence="15">
    <location>
        <begin position="644"/>
        <end position="722"/>
    </location>
</feature>
<keyword evidence="17" id="KW-1185">Reference proteome</keyword>
<dbReference type="PROSITE" id="PS51007">
    <property type="entry name" value="CYTC"/>
    <property type="match status" value="1"/>
</dbReference>
<dbReference type="GO" id="GO:0030288">
    <property type="term" value="C:outer membrane-bounded periplasmic space"/>
    <property type="evidence" value="ECO:0007669"/>
    <property type="project" value="InterPro"/>
</dbReference>
<evidence type="ECO:0000256" key="10">
    <source>
        <dbReference type="PIRSR" id="PIRSR617512-1"/>
    </source>
</evidence>
<comment type="cofactor">
    <cofactor evidence="11">
        <name>heme c</name>
        <dbReference type="ChEBI" id="CHEBI:61717"/>
    </cofactor>
    <text evidence="11">Binds 1 heme c group per subunit.</text>
</comment>
<dbReference type="GO" id="GO:0016020">
    <property type="term" value="C:membrane"/>
    <property type="evidence" value="ECO:0007669"/>
    <property type="project" value="InterPro"/>
</dbReference>
<dbReference type="PANTHER" id="PTHR32303">
    <property type="entry name" value="QUINOPROTEIN ALCOHOL DEHYDROGENASE (CYTOCHROME C)"/>
    <property type="match status" value="1"/>
</dbReference>
<name>A0A6N6VQ60_9HYPH</name>
<feature type="binding site" evidence="11">
    <location>
        <position position="285"/>
    </location>
    <ligand>
        <name>pyrroloquinoline quinone</name>
        <dbReference type="ChEBI" id="CHEBI:58442"/>
    </ligand>
</feature>
<dbReference type="GO" id="GO:0005509">
    <property type="term" value="F:calcium ion binding"/>
    <property type="evidence" value="ECO:0007669"/>
    <property type="project" value="InterPro"/>
</dbReference>
<feature type="disulfide bond" evidence="13">
    <location>
        <begin position="161"/>
        <end position="162"/>
    </location>
</feature>
<keyword evidence="6 11" id="KW-0634">PQQ</keyword>
<dbReference type="Proteomes" id="UP000468901">
    <property type="component" value="Unassembled WGS sequence"/>
</dbReference>
<feature type="binding site" evidence="11">
    <location>
        <position position="377"/>
    </location>
    <ligand>
        <name>pyrroloquinoline quinone</name>
        <dbReference type="ChEBI" id="CHEBI:58442"/>
    </ligand>
</feature>
<feature type="binding site" description="covalent" evidence="11">
    <location>
        <position position="660"/>
    </location>
    <ligand>
        <name>heme c</name>
        <dbReference type="ChEBI" id="CHEBI:61717"/>
    </ligand>
</feature>
<accession>A0A6N6VQ60</accession>
<dbReference type="InterPro" id="IPR011047">
    <property type="entry name" value="Quinoprotein_ADH-like_sf"/>
</dbReference>
<feature type="binding site" evidence="11">
    <location>
        <position position="591"/>
    </location>
    <ligand>
        <name>pyrroloquinoline quinone</name>
        <dbReference type="ChEBI" id="CHEBI:58442"/>
    </ligand>
</feature>
<dbReference type="SUPFAM" id="SSF50998">
    <property type="entry name" value="Quinoprotein alcohol dehydrogenase-like"/>
    <property type="match status" value="1"/>
</dbReference>
<keyword evidence="9 13" id="KW-1015">Disulfide bond</keyword>
<keyword evidence="2 11" id="KW-0349">Heme</keyword>
<comment type="similarity">
    <text evidence="1">Belongs to the bacterial PQQ dehydrogenase family.</text>
</comment>
<feature type="active site" description="Proton acceptor" evidence="10">
    <location>
        <position position="350"/>
    </location>
</feature>
<feature type="binding site" evidence="11">
    <location>
        <begin position="437"/>
        <end position="438"/>
    </location>
    <ligand>
        <name>pyrroloquinoline quinone</name>
        <dbReference type="ChEBI" id="CHEBI:58442"/>
    </ligand>
</feature>
<dbReference type="InterPro" id="IPR002372">
    <property type="entry name" value="PQQ_rpt_dom"/>
</dbReference>
<dbReference type="InterPro" id="IPR036909">
    <property type="entry name" value="Cyt_c-like_dom_sf"/>
</dbReference>
<dbReference type="InterPro" id="IPR001479">
    <property type="entry name" value="Quinoprotein_DH_CS"/>
</dbReference>
<feature type="binding site" evidence="11">
    <location>
        <position position="115"/>
    </location>
    <ligand>
        <name>pyrroloquinoline quinone</name>
        <dbReference type="ChEBI" id="CHEBI:58442"/>
    </ligand>
</feature>
<feature type="binding site" description="covalent" evidence="11">
    <location>
        <position position="657"/>
    </location>
    <ligand>
        <name>heme c</name>
        <dbReference type="ChEBI" id="CHEBI:61717"/>
    </ligand>
</feature>
<keyword evidence="7 16" id="KW-0560">Oxidoreductase</keyword>
<reference evidence="16 17" key="1">
    <citation type="submission" date="2019-09" db="EMBL/GenBank/DDBJ databases">
        <title>Parvibaculum sedimenti sp. nov., isolated from sediment.</title>
        <authorList>
            <person name="Wang Y."/>
        </authorList>
    </citation>
    <scope>NUCLEOTIDE SEQUENCE [LARGE SCALE GENOMIC DNA]</scope>
    <source>
        <strain evidence="16 17">HXT-9</strain>
    </source>
</reference>
<evidence type="ECO:0000256" key="4">
    <source>
        <dbReference type="ARBA" id="ARBA00022729"/>
    </source>
</evidence>
<evidence type="ECO:0000256" key="9">
    <source>
        <dbReference type="ARBA" id="ARBA00023157"/>
    </source>
</evidence>
<evidence type="ECO:0000256" key="6">
    <source>
        <dbReference type="ARBA" id="ARBA00022891"/>
    </source>
</evidence>
<dbReference type="GO" id="GO:0016614">
    <property type="term" value="F:oxidoreductase activity, acting on CH-OH group of donors"/>
    <property type="evidence" value="ECO:0007669"/>
    <property type="project" value="InterPro"/>
</dbReference>
<feature type="binding site" evidence="11">
    <location>
        <position position="167"/>
    </location>
    <ligand>
        <name>pyrroloquinoline quinone</name>
        <dbReference type="ChEBI" id="CHEBI:58442"/>
    </ligand>
</feature>
<evidence type="ECO:0000256" key="3">
    <source>
        <dbReference type="ARBA" id="ARBA00022723"/>
    </source>
</evidence>
<comment type="cofactor">
    <cofactor evidence="12">
        <name>Ca(2+)</name>
        <dbReference type="ChEBI" id="CHEBI:29108"/>
    </cofactor>
    <text evidence="12">Binds 1 Ca(2+) ion per subunit.</text>
</comment>
<dbReference type="EMBL" id="WESC01000002">
    <property type="protein sequence ID" value="KAB7742327.1"/>
    <property type="molecule type" value="Genomic_DNA"/>
</dbReference>
<feature type="binding site" evidence="12">
    <location>
        <position position="350"/>
    </location>
    <ligand>
        <name>Ca(2+)</name>
        <dbReference type="ChEBI" id="CHEBI:29108"/>
    </ligand>
</feature>
<keyword evidence="8 12" id="KW-0408">Iron</keyword>
<feature type="binding site" description="axial binding residue" evidence="12">
    <location>
        <position position="699"/>
    </location>
    <ligand>
        <name>heme c</name>
        <dbReference type="ChEBI" id="CHEBI:61717"/>
    </ligand>
    <ligandPart>
        <name>Fe</name>
        <dbReference type="ChEBI" id="CHEBI:18248"/>
    </ligandPart>
</feature>
<evidence type="ECO:0000256" key="8">
    <source>
        <dbReference type="ARBA" id="ARBA00023004"/>
    </source>
</evidence>
<feature type="binding site" description="axial binding residue" evidence="12">
    <location>
        <position position="661"/>
    </location>
    <ligand>
        <name>heme c</name>
        <dbReference type="ChEBI" id="CHEBI:61717"/>
    </ligand>
    <ligandPart>
        <name>Fe</name>
        <dbReference type="ChEBI" id="CHEBI:18248"/>
    </ligandPart>
</feature>
<proteinExistence type="inferred from homology"/>
<feature type="binding site" evidence="11">
    <location>
        <position position="210"/>
    </location>
    <ligand>
        <name>pyrroloquinoline quinone</name>
        <dbReference type="ChEBI" id="CHEBI:58442"/>
    </ligand>
</feature>
<organism evidence="16 17">
    <name type="scientific">Parvibaculum sedimenti</name>
    <dbReference type="NCBI Taxonomy" id="2608632"/>
    <lineage>
        <taxon>Bacteria</taxon>
        <taxon>Pseudomonadati</taxon>
        <taxon>Pseudomonadota</taxon>
        <taxon>Alphaproteobacteria</taxon>
        <taxon>Hyphomicrobiales</taxon>
        <taxon>Parvibaculaceae</taxon>
        <taxon>Parvibaculum</taxon>
    </lineage>
</organism>
<comment type="cofactor">
    <cofactor evidence="11">
        <name>pyrroloquinoline quinone</name>
        <dbReference type="ChEBI" id="CHEBI:58442"/>
    </cofactor>
    <text evidence="11">Binds 1 PQQ group per subunit.</text>
</comment>
<feature type="binding site" evidence="12">
    <location>
        <position position="305"/>
    </location>
    <ligand>
        <name>Ca(2+)</name>
        <dbReference type="ChEBI" id="CHEBI:29108"/>
    </ligand>
</feature>
<evidence type="ECO:0000313" key="17">
    <source>
        <dbReference type="Proteomes" id="UP000468901"/>
    </source>
</evidence>
<feature type="binding site" evidence="12">
    <location>
        <position position="228"/>
    </location>
    <ligand>
        <name>Ca(2+)</name>
        <dbReference type="ChEBI" id="CHEBI:29108"/>
    </ligand>
</feature>
<dbReference type="Gene3D" id="1.10.760.10">
    <property type="entry name" value="Cytochrome c-like domain"/>
    <property type="match status" value="1"/>
</dbReference>
<dbReference type="PROSITE" id="PS00364">
    <property type="entry name" value="BACTERIAL_PQQ_2"/>
    <property type="match status" value="1"/>
</dbReference>
<protein>
    <submittedName>
        <fullName evidence="16">PQQ-dependent dehydrogenase, methanol/ethanol family</fullName>
        <ecNumber evidence="16">1.1.2.-</ecNumber>
    </submittedName>
</protein>
<evidence type="ECO:0000256" key="5">
    <source>
        <dbReference type="ARBA" id="ARBA00022837"/>
    </source>
</evidence>
<dbReference type="GO" id="GO:0020037">
    <property type="term" value="F:heme binding"/>
    <property type="evidence" value="ECO:0007669"/>
    <property type="project" value="InterPro"/>
</dbReference>
<sequence>MAQTSGRTWPAALSVAVCVALAAAVGWQFIRAKGDGAPGQSVAVGEKAPGKEYKGPADVDGARVANADSEPGNWLAYGRTYDEQRFSPLNQINDKNIGQLGLAWSYDTDTVRGLEASPIVVDGVMYTTLSWGITAALDAKTGKELWRFDPEVPGEWGRYGCCDVVNRGAAVWKGKVYVASFDGRLFALDAKDGHVIWKVNTVPGAPYTSTGAPRVINGKVLIGNGGGEYGVRGYLTAYDAETGKQVWRFYTVPGDPSKPIENPELEKAIPTWKGGEWWKVGGGGTPWDSMVFDPKLNTLYVGTGNGSPWTRYIRSPGGGDNLYLSSIVALDPETGRMKWYYQETPGDNWDYTSTQPMMLVDLPWEGKQRKLILHAPKNGFFYVLDRETGELLSAKPFVSVTWASHIDMKTGRPVELPVSDYEKQTQFVLPSANGGHNWHPMAYNPQTGLVYLPTQDIAGIYSLSSEWKKDHKFTVKKNWWNPGLDWEAYIDAIKALPEMPPSHGYLKAWDPIKGEVKWQVEYPAPLNGGVVTTAGNLVFQGTALGHLIAYKADTGEKVWDQDVQTGIVAPPITYEVDGVQYLAVLAGWGGVNITSGDARVSAAAKYGNAGKLLVYKIGGTMELPKLAERDQSIPAWPPLTASKEQVRKGEVAFAGTCMLCHGALAISPGVTPDLRRMSEATRENFQEIVRGGMLKDRGMASFGDLLSKEDVDAIYSYIQKRALEDRARMAPVR</sequence>
<keyword evidence="4" id="KW-0732">Signal</keyword>
<dbReference type="RefSeq" id="WP_152214749.1">
    <property type="nucleotide sequence ID" value="NZ_JBAQYD010000050.1"/>
</dbReference>
<dbReference type="CDD" id="cd10279">
    <property type="entry name" value="PQQ_ADH_II"/>
    <property type="match status" value="1"/>
</dbReference>
<feature type="region of interest" description="Disordered" evidence="14">
    <location>
        <begin position="35"/>
        <end position="55"/>
    </location>
</feature>
<dbReference type="AlphaFoldDB" id="A0A6N6VQ60"/>
<dbReference type="NCBIfam" id="TIGR03075">
    <property type="entry name" value="PQQ_enz_alc_DH"/>
    <property type="match status" value="1"/>
</dbReference>
<evidence type="ECO:0000256" key="11">
    <source>
        <dbReference type="PIRSR" id="PIRSR617512-2"/>
    </source>
</evidence>
<dbReference type="Pfam" id="PF01011">
    <property type="entry name" value="PQQ"/>
    <property type="match status" value="2"/>
</dbReference>